<organism evidence="3 4">
    <name type="scientific">Gryllus longicercus</name>
    <dbReference type="NCBI Taxonomy" id="2509291"/>
    <lineage>
        <taxon>Eukaryota</taxon>
        <taxon>Metazoa</taxon>
        <taxon>Ecdysozoa</taxon>
        <taxon>Arthropoda</taxon>
        <taxon>Hexapoda</taxon>
        <taxon>Insecta</taxon>
        <taxon>Pterygota</taxon>
        <taxon>Neoptera</taxon>
        <taxon>Polyneoptera</taxon>
        <taxon>Orthoptera</taxon>
        <taxon>Ensifera</taxon>
        <taxon>Gryllidea</taxon>
        <taxon>Grylloidea</taxon>
        <taxon>Gryllidae</taxon>
        <taxon>Gryllinae</taxon>
        <taxon>Gryllus</taxon>
    </lineage>
</organism>
<dbReference type="Proteomes" id="UP001378592">
    <property type="component" value="Unassembled WGS sequence"/>
</dbReference>
<evidence type="ECO:0000313" key="4">
    <source>
        <dbReference type="Proteomes" id="UP001378592"/>
    </source>
</evidence>
<proteinExistence type="predicted"/>
<reference evidence="3 4" key="1">
    <citation type="submission" date="2024-03" db="EMBL/GenBank/DDBJ databases">
        <title>The genome assembly and annotation of the cricket Gryllus longicercus Weissman &amp; Gray.</title>
        <authorList>
            <person name="Szrajer S."/>
            <person name="Gray D."/>
            <person name="Ylla G."/>
        </authorList>
    </citation>
    <scope>NUCLEOTIDE SEQUENCE [LARGE SCALE GENOMIC DNA]</scope>
    <source>
        <strain evidence="3">DAG 2021-001</strain>
        <tissue evidence="3">Whole body minus gut</tissue>
    </source>
</reference>
<accession>A0AAN9ZHA9</accession>
<evidence type="ECO:0000313" key="3">
    <source>
        <dbReference type="EMBL" id="KAK7873315.1"/>
    </source>
</evidence>
<keyword evidence="4" id="KW-1185">Reference proteome</keyword>
<evidence type="ECO:0000259" key="2">
    <source>
        <dbReference type="Pfam" id="PF01683"/>
    </source>
</evidence>
<name>A0AAN9ZHA9_9ORTH</name>
<dbReference type="Pfam" id="PF01683">
    <property type="entry name" value="EB"/>
    <property type="match status" value="1"/>
</dbReference>
<sequence length="276" mass="29519">MVAHAAVVLGLAVLSVLDHAVAQNNSALSSGDASPSAGPVSVNATGRGVQCPPCPENAQCGSNGCECNADFVMIDKVCKKAANSVGDPCEYEQQCKWKLGGFSTCSETRCICGPEGVAVENNSTCYAKKALGEECIYLEQCNHVLHGTCSKTLCLCDPGFVEFNKSCIPVVDKYNENCLEHVQCQNGKLGYGSTCRVDTKKCSCETEFFYHSSKQLCVFARGLNDACDGKNNDCFLPADGDKQNIQCTNLVCQCKKGFKSSEDNQKCGKNDEDSVC</sequence>
<dbReference type="InterPro" id="IPR006149">
    <property type="entry name" value="EB_dom"/>
</dbReference>
<gene>
    <name evidence="3" type="ORF">R5R35_011372</name>
</gene>
<evidence type="ECO:0000256" key="1">
    <source>
        <dbReference type="SAM" id="SignalP"/>
    </source>
</evidence>
<dbReference type="PANTHER" id="PTHR39069:SF8">
    <property type="entry name" value="FI17111P1"/>
    <property type="match status" value="1"/>
</dbReference>
<comment type="caution">
    <text evidence="3">The sequence shown here is derived from an EMBL/GenBank/DDBJ whole genome shotgun (WGS) entry which is preliminary data.</text>
</comment>
<protein>
    <recommendedName>
        <fullName evidence="2">EB domain-containing protein</fullName>
    </recommendedName>
</protein>
<feature type="signal peptide" evidence="1">
    <location>
        <begin position="1"/>
        <end position="22"/>
    </location>
</feature>
<dbReference type="AlphaFoldDB" id="A0AAN9ZHA9"/>
<feature type="domain" description="EB" evidence="2">
    <location>
        <begin position="119"/>
        <end position="167"/>
    </location>
</feature>
<keyword evidence="1" id="KW-0732">Signal</keyword>
<dbReference type="EMBL" id="JAZDUA010000015">
    <property type="protein sequence ID" value="KAK7873315.1"/>
    <property type="molecule type" value="Genomic_DNA"/>
</dbReference>
<dbReference type="PANTHER" id="PTHR39069">
    <property type="entry name" value="ECDYSONE-INDUCIBLE GENE E1, ISOFORM A"/>
    <property type="match status" value="1"/>
</dbReference>
<feature type="chain" id="PRO_5043049525" description="EB domain-containing protein" evidence="1">
    <location>
        <begin position="23"/>
        <end position="276"/>
    </location>
</feature>